<dbReference type="InterPro" id="IPR050357">
    <property type="entry name" value="Arrestin_domain-protein"/>
</dbReference>
<dbReference type="Pfam" id="PF02752">
    <property type="entry name" value="Arrestin_C"/>
    <property type="match status" value="1"/>
</dbReference>
<evidence type="ECO:0000259" key="4">
    <source>
        <dbReference type="SMART" id="SM01017"/>
    </source>
</evidence>
<dbReference type="GO" id="GO:0015031">
    <property type="term" value="P:protein transport"/>
    <property type="evidence" value="ECO:0007669"/>
    <property type="project" value="TreeGrafter"/>
</dbReference>
<evidence type="ECO:0000313" key="5">
    <source>
        <dbReference type="EMBL" id="CAG9831704.1"/>
    </source>
</evidence>
<keyword evidence="6" id="KW-1185">Reference proteome</keyword>
<dbReference type="AlphaFoldDB" id="A0A9N9XAN8"/>
<accession>A0A9N9XAN8</accession>
<dbReference type="GO" id="GO:0005737">
    <property type="term" value="C:cytoplasm"/>
    <property type="evidence" value="ECO:0007669"/>
    <property type="project" value="TreeGrafter"/>
</dbReference>
<dbReference type="EMBL" id="OU898278">
    <property type="protein sequence ID" value="CAG9831704.1"/>
    <property type="molecule type" value="Genomic_DNA"/>
</dbReference>
<protein>
    <recommendedName>
        <fullName evidence="4">Arrestin C-terminal-like domain-containing protein</fullName>
    </recommendedName>
</protein>
<feature type="domain" description="Arrestin C-terminal-like" evidence="4">
    <location>
        <begin position="172"/>
        <end position="305"/>
    </location>
</feature>
<dbReference type="SUPFAM" id="SSF81296">
    <property type="entry name" value="E set domains"/>
    <property type="match status" value="2"/>
</dbReference>
<evidence type="ECO:0000256" key="1">
    <source>
        <dbReference type="ARBA" id="ARBA00005298"/>
    </source>
</evidence>
<sequence length="421" mass="46587">MSCRVVLDNPGIYKPGDAITGRIVLEFSSRTNFRGITCKLRGREHTSWTESESYYDSSSKSTKYRTVHYSGDNKFIYLNHALMHENALAAGRYEYSFSFQLPRGIPNPYEGSYGYIRYYIKATVDRAFTFDYEDEISLHVISPIDFNEIIHELQLNPVSYQDEKTICCCCCASGPITMDVILEKEAFVVGEVAKIKVDITNMSNESTVELTLSLKMTIESKTTSPNHHYKYDKEYIQHVSDSGVGAHGQRIYKINFPIPTSAVIPNFINCTLFKQWSVLKVAAVVPGCHTNLEIETGIKLGHIPLPERPRPPPVAPVITSPIDGERAPPYPTGAPLFPTPNGTGLPSIGMPVPVHRGIPSSSATAPLEEGAASAPPKAKLATDEDFEMLDGVSDEPPPPSYSDSMRQEFSNRSEMPSAPPK</sequence>
<dbReference type="InterPro" id="IPR014756">
    <property type="entry name" value="Ig_E-set"/>
</dbReference>
<dbReference type="Gene3D" id="2.60.40.640">
    <property type="match status" value="2"/>
</dbReference>
<organism evidence="5 6">
    <name type="scientific">Diabrotica balteata</name>
    <name type="common">Banded cucumber beetle</name>
    <dbReference type="NCBI Taxonomy" id="107213"/>
    <lineage>
        <taxon>Eukaryota</taxon>
        <taxon>Metazoa</taxon>
        <taxon>Ecdysozoa</taxon>
        <taxon>Arthropoda</taxon>
        <taxon>Hexapoda</taxon>
        <taxon>Insecta</taxon>
        <taxon>Pterygota</taxon>
        <taxon>Neoptera</taxon>
        <taxon>Endopterygota</taxon>
        <taxon>Coleoptera</taxon>
        <taxon>Polyphaga</taxon>
        <taxon>Cucujiformia</taxon>
        <taxon>Chrysomeloidea</taxon>
        <taxon>Chrysomelidae</taxon>
        <taxon>Galerucinae</taxon>
        <taxon>Diabroticina</taxon>
        <taxon>Diabroticites</taxon>
        <taxon>Diabrotica</taxon>
    </lineage>
</organism>
<dbReference type="InterPro" id="IPR011021">
    <property type="entry name" value="Arrestin-like_N"/>
</dbReference>
<dbReference type="InterPro" id="IPR014752">
    <property type="entry name" value="Arrestin-like_C"/>
</dbReference>
<proteinExistence type="inferred from homology"/>
<dbReference type="Proteomes" id="UP001153709">
    <property type="component" value="Chromosome 3"/>
</dbReference>
<name>A0A9N9XAN8_DIABA</name>
<reference evidence="5" key="1">
    <citation type="submission" date="2022-01" db="EMBL/GenBank/DDBJ databases">
        <authorList>
            <person name="King R."/>
        </authorList>
    </citation>
    <scope>NUCLEOTIDE SEQUENCE</scope>
</reference>
<evidence type="ECO:0000313" key="6">
    <source>
        <dbReference type="Proteomes" id="UP001153709"/>
    </source>
</evidence>
<dbReference type="SMART" id="SM01017">
    <property type="entry name" value="Arrestin_C"/>
    <property type="match status" value="1"/>
</dbReference>
<dbReference type="Pfam" id="PF00339">
    <property type="entry name" value="Arrestin_N"/>
    <property type="match status" value="1"/>
</dbReference>
<feature type="region of interest" description="Disordered" evidence="3">
    <location>
        <begin position="355"/>
        <end position="421"/>
    </location>
</feature>
<evidence type="ECO:0000256" key="2">
    <source>
        <dbReference type="ARBA" id="ARBA00022606"/>
    </source>
</evidence>
<keyword evidence="2" id="KW-0716">Sensory transduction</keyword>
<dbReference type="OrthoDB" id="2333384at2759"/>
<comment type="similarity">
    <text evidence="1">Belongs to the arrestin family.</text>
</comment>
<dbReference type="InterPro" id="IPR011022">
    <property type="entry name" value="Arrestin_C-like"/>
</dbReference>
<dbReference type="PANTHER" id="PTHR11188:SF176">
    <property type="entry name" value="ARRESTIN DOMAIN-CONTAINING PROTEIN 1"/>
    <property type="match status" value="1"/>
</dbReference>
<gene>
    <name evidence="5" type="ORF">DIABBA_LOCUS5274</name>
</gene>
<evidence type="ECO:0000256" key="3">
    <source>
        <dbReference type="SAM" id="MobiDB-lite"/>
    </source>
</evidence>
<dbReference type="PANTHER" id="PTHR11188">
    <property type="entry name" value="ARRESTIN DOMAIN CONTAINING PROTEIN"/>
    <property type="match status" value="1"/>
</dbReference>